<keyword evidence="4" id="KW-0862">Zinc</keyword>
<feature type="domain" description="C2H2-type" evidence="6">
    <location>
        <begin position="191"/>
        <end position="218"/>
    </location>
</feature>
<dbReference type="EMBL" id="JASSZA010000012">
    <property type="protein sequence ID" value="KAK2096216.1"/>
    <property type="molecule type" value="Genomic_DNA"/>
</dbReference>
<dbReference type="InterPro" id="IPR036236">
    <property type="entry name" value="Znf_C2H2_sf"/>
</dbReference>
<sequence>MKSQQQGQDGVKVQQATIAPVTVAVGGIANATIGAVSPDQLTQVHLQQGQQTSDQEIQPGKRLRRVACSCPNCREGEGSLEVDAVMNQEKRSNISVILKDVVKFMAKHLTYEHIFAGILEKDLLYATGCFVAKDSQGVMSFRDIEEPIQRATVLRCHPKQLRQPKQPLWQPTSRGGGAPPPGNLLVCEKRFECPECSKRFMRSDHLSKHVKTHQNKKGGGTALAIVTSGELDSSVTEVLGSPRIVTVAAISQDSNPATPNVSTNMEEF</sequence>
<dbReference type="PROSITE" id="PS50157">
    <property type="entry name" value="ZINC_FINGER_C2H2_2"/>
    <property type="match status" value="1"/>
</dbReference>
<keyword evidence="2" id="KW-0677">Repeat</keyword>
<evidence type="ECO:0000256" key="2">
    <source>
        <dbReference type="ARBA" id="ARBA00022737"/>
    </source>
</evidence>
<evidence type="ECO:0000256" key="1">
    <source>
        <dbReference type="ARBA" id="ARBA00022723"/>
    </source>
</evidence>
<protein>
    <recommendedName>
        <fullName evidence="6">C2H2-type domain-containing protein</fullName>
    </recommendedName>
</protein>
<gene>
    <name evidence="7" type="ORF">P7K49_025250</name>
</gene>
<dbReference type="InterPro" id="IPR013087">
    <property type="entry name" value="Znf_C2H2_type"/>
</dbReference>
<dbReference type="PANTHER" id="PTHR23235">
    <property type="entry name" value="KRUEPPEL-LIKE TRANSCRIPTION FACTOR"/>
    <property type="match status" value="1"/>
</dbReference>
<dbReference type="PROSITE" id="PS00028">
    <property type="entry name" value="ZINC_FINGER_C2H2_1"/>
    <property type="match status" value="1"/>
</dbReference>
<evidence type="ECO:0000256" key="5">
    <source>
        <dbReference type="PROSITE-ProRule" id="PRU00042"/>
    </source>
</evidence>
<dbReference type="SUPFAM" id="SSF57667">
    <property type="entry name" value="beta-beta-alpha zinc fingers"/>
    <property type="match status" value="1"/>
</dbReference>
<keyword evidence="1" id="KW-0479">Metal-binding</keyword>
<name>A0ABQ9UH48_SAGOE</name>
<reference evidence="7 8" key="1">
    <citation type="submission" date="2023-05" db="EMBL/GenBank/DDBJ databases">
        <title>B98-5 Cell Line De Novo Hybrid Assembly: An Optical Mapping Approach.</title>
        <authorList>
            <person name="Kananen K."/>
            <person name="Auerbach J.A."/>
            <person name="Kautto E."/>
            <person name="Blachly J.S."/>
        </authorList>
    </citation>
    <scope>NUCLEOTIDE SEQUENCE [LARGE SCALE GENOMIC DNA]</scope>
    <source>
        <strain evidence="7">B95-8</strain>
        <tissue evidence="7">Cell line</tissue>
    </source>
</reference>
<evidence type="ECO:0000313" key="7">
    <source>
        <dbReference type="EMBL" id="KAK2096216.1"/>
    </source>
</evidence>
<evidence type="ECO:0000256" key="3">
    <source>
        <dbReference type="ARBA" id="ARBA00022771"/>
    </source>
</evidence>
<dbReference type="SMART" id="SM00355">
    <property type="entry name" value="ZnF_C2H2"/>
    <property type="match status" value="1"/>
</dbReference>
<accession>A0ABQ9UH48</accession>
<dbReference type="Proteomes" id="UP001266305">
    <property type="component" value="Unassembled WGS sequence"/>
</dbReference>
<dbReference type="Gene3D" id="3.30.160.60">
    <property type="entry name" value="Classic Zinc Finger"/>
    <property type="match status" value="1"/>
</dbReference>
<comment type="caution">
    <text evidence="7">The sequence shown here is derived from an EMBL/GenBank/DDBJ whole genome shotgun (WGS) entry which is preliminary data.</text>
</comment>
<organism evidence="7 8">
    <name type="scientific">Saguinus oedipus</name>
    <name type="common">Cotton-top tamarin</name>
    <name type="synonym">Oedipomidas oedipus</name>
    <dbReference type="NCBI Taxonomy" id="9490"/>
    <lineage>
        <taxon>Eukaryota</taxon>
        <taxon>Metazoa</taxon>
        <taxon>Chordata</taxon>
        <taxon>Craniata</taxon>
        <taxon>Vertebrata</taxon>
        <taxon>Euteleostomi</taxon>
        <taxon>Mammalia</taxon>
        <taxon>Eutheria</taxon>
        <taxon>Euarchontoglires</taxon>
        <taxon>Primates</taxon>
        <taxon>Haplorrhini</taxon>
        <taxon>Platyrrhini</taxon>
        <taxon>Cebidae</taxon>
        <taxon>Callitrichinae</taxon>
        <taxon>Saguinus</taxon>
    </lineage>
</organism>
<evidence type="ECO:0000259" key="6">
    <source>
        <dbReference type="PROSITE" id="PS50157"/>
    </source>
</evidence>
<proteinExistence type="predicted"/>
<dbReference type="PANTHER" id="PTHR23235:SF17">
    <property type="entry name" value="TRANSCRIPTION FACTOR SP4"/>
    <property type="match status" value="1"/>
</dbReference>
<keyword evidence="8" id="KW-1185">Reference proteome</keyword>
<evidence type="ECO:0000256" key="4">
    <source>
        <dbReference type="ARBA" id="ARBA00022833"/>
    </source>
</evidence>
<keyword evidence="3 5" id="KW-0863">Zinc-finger</keyword>
<evidence type="ECO:0000313" key="8">
    <source>
        <dbReference type="Proteomes" id="UP001266305"/>
    </source>
</evidence>